<keyword evidence="13" id="KW-1185">Reference proteome</keyword>
<evidence type="ECO:0000256" key="1">
    <source>
        <dbReference type="ARBA" id="ARBA00004141"/>
    </source>
</evidence>
<keyword evidence="5" id="KW-0406">Ion transport</keyword>
<keyword evidence="6 9" id="KW-0472">Membrane</keyword>
<evidence type="ECO:0000256" key="6">
    <source>
        <dbReference type="ARBA" id="ARBA00023136"/>
    </source>
</evidence>
<comment type="caution">
    <text evidence="12">The sequence shown here is derived from an EMBL/GenBank/DDBJ whole genome shotgun (WGS) entry which is preliminary data.</text>
</comment>
<comment type="subcellular location">
    <subcellularLocation>
        <location evidence="1">Membrane</location>
        <topology evidence="1">Multi-pass membrane protein</topology>
    </subcellularLocation>
</comment>
<dbReference type="InterPro" id="IPR057366">
    <property type="entry name" value="TRPM-like"/>
</dbReference>
<dbReference type="AlphaFoldDB" id="A0A9D4GVY5"/>
<feature type="region of interest" description="Disordered" evidence="8">
    <location>
        <begin position="979"/>
        <end position="1001"/>
    </location>
</feature>
<protein>
    <submittedName>
        <fullName evidence="12">Uncharacterized protein</fullName>
    </submittedName>
</protein>
<evidence type="ECO:0000313" key="13">
    <source>
        <dbReference type="Proteomes" id="UP000828390"/>
    </source>
</evidence>
<name>A0A9D4GVY5_DREPO</name>
<dbReference type="Pfam" id="PF25508">
    <property type="entry name" value="TRPM2"/>
    <property type="match status" value="1"/>
</dbReference>
<feature type="domain" description="TRPM SLOG" evidence="10">
    <location>
        <begin position="300"/>
        <end position="601"/>
    </location>
</feature>
<feature type="transmembrane region" description="Helical" evidence="9">
    <location>
        <begin position="952"/>
        <end position="972"/>
    </location>
</feature>
<keyword evidence="7" id="KW-0407">Ion channel</keyword>
<dbReference type="Proteomes" id="UP000828390">
    <property type="component" value="Unassembled WGS sequence"/>
</dbReference>
<dbReference type="GO" id="GO:0030001">
    <property type="term" value="P:metal ion transport"/>
    <property type="evidence" value="ECO:0007669"/>
    <property type="project" value="TreeGrafter"/>
</dbReference>
<dbReference type="GO" id="GO:0005261">
    <property type="term" value="F:monoatomic cation channel activity"/>
    <property type="evidence" value="ECO:0007669"/>
    <property type="project" value="TreeGrafter"/>
</dbReference>
<dbReference type="Pfam" id="PF18139">
    <property type="entry name" value="LSDAT_euk"/>
    <property type="match status" value="1"/>
</dbReference>
<feature type="region of interest" description="Disordered" evidence="8">
    <location>
        <begin position="1"/>
        <end position="41"/>
    </location>
</feature>
<gene>
    <name evidence="12" type="ORF">DPMN_124197</name>
</gene>
<evidence type="ECO:0000256" key="4">
    <source>
        <dbReference type="ARBA" id="ARBA00022989"/>
    </source>
</evidence>
<dbReference type="GO" id="GO:0005886">
    <property type="term" value="C:plasma membrane"/>
    <property type="evidence" value="ECO:0007669"/>
    <property type="project" value="TreeGrafter"/>
</dbReference>
<accession>A0A9D4GVY5</accession>
<keyword evidence="3 9" id="KW-0812">Transmembrane</keyword>
<evidence type="ECO:0000259" key="11">
    <source>
        <dbReference type="Pfam" id="PF25508"/>
    </source>
</evidence>
<evidence type="ECO:0000259" key="10">
    <source>
        <dbReference type="Pfam" id="PF18139"/>
    </source>
</evidence>
<reference evidence="12" key="2">
    <citation type="submission" date="2020-11" db="EMBL/GenBank/DDBJ databases">
        <authorList>
            <person name="McCartney M.A."/>
            <person name="Auch B."/>
            <person name="Kono T."/>
            <person name="Mallez S."/>
            <person name="Becker A."/>
            <person name="Gohl D.M."/>
            <person name="Silverstein K.A.T."/>
            <person name="Koren S."/>
            <person name="Bechman K.B."/>
            <person name="Herman A."/>
            <person name="Abrahante J.E."/>
            <person name="Garbe J."/>
        </authorList>
    </citation>
    <scope>NUCLEOTIDE SEQUENCE</scope>
    <source>
        <strain evidence="12">Duluth1</strain>
        <tissue evidence="12">Whole animal</tissue>
    </source>
</reference>
<evidence type="ECO:0000256" key="7">
    <source>
        <dbReference type="ARBA" id="ARBA00023303"/>
    </source>
</evidence>
<sequence length="1109" mass="126913">MSEEKQEDIALIGAKSESVTEESERESVHMATIPEKESPEKDISLAGSVGQEYATSVAGAKDSPSLSMTAQRRRRFVRLDTTIDRNSPENSPTSSMSQSVFGGLFNVDPKDDGFHQIGRTVINPLGFHSSHTQFTQPINSSKSIKTGRFFVSPAQSIQMPLSKRTPTNSESSAAPSTALPEGRDEREPSMLFAMSDISLVRNQEQVSERQDETLIKELEQQPLIDNFMEVIPLNPADENEQQGFNLDQFIREVDENQTTVHSHFSVNTQDSAIYEHAPLQCGNIRFVKESNELPYEPKKHYMCVGSDTNMQDVTDFMSKYWGMRNPKIVLSVISAEEQYKPWRSQRLNDDFQKGIIKAANTTDIWIITTGIDAGIPKVIGEAIKEYNIKLQNSRLIYNQLLTSSELRQRRPKVIGIVPKDLVQYGVYLDGTEGVQIRNIGQKPSANIYELNPDHTYFIIADEENQDARLTSLRCAIENQFRNKSACRRHTVQRLMSLGSDSEQACSQEETGLPENQENFIPVVGLLVQGAPSNVDHILYYLQNKMPIVVLKGSGGIADIIGYAYEELQEKAESDPDYEENFLKPELIKMIIRAFGSNFYNNDLAKFTLRDKIIQCVKSANEGEGDSTYITVVNIKGWGSSMKDLDKYILMALFRSEKKVGVASLDQLQNNLQLIIDWNRPDLALEIFQQDFVKVRIDKKMFEKALVQKDREEFIDLFLTQGVRVHKFLNHKKYKLLFEKAEDREFFLNVCIGAVLGINMMPDRPIGDLFLKDNLNRLIYKLSWVRNFVDPYELSMNAKGMSSSDGAVAERKAINCLVLWAVLMGRHKLAQTLCNHCDEPIGVALICSRIYKELSKYNMEQYQKTELEDKAKEFGEMALGALAICWRDNSSQAYHMLGRRLPDFNNKTVIEIAHDAGYIHFLAHPCCQKWLTKKFLGNLQIKELDWGFGRLPYWFKILTSVFLIFPMFIWITFIPPSRKKVPGPEADETNSLQEDEEDDDEDEEIVILTKSTFDKLNKKDKAPFGNKLRSVLSRSKKSSHLPFYVKYYLLWTAPITKFWTTQVFYFAFLGVFSLATIWPTCGNQYLDMVVWLWAMTIELELVWRVYRKYH</sequence>
<feature type="transmembrane region" description="Helical" evidence="9">
    <location>
        <begin position="1057"/>
        <end position="1077"/>
    </location>
</feature>
<feature type="non-terminal residue" evidence="12">
    <location>
        <position position="1109"/>
    </location>
</feature>
<feature type="domain" description="TRPM-like" evidence="11">
    <location>
        <begin position="800"/>
        <end position="923"/>
    </location>
</feature>
<dbReference type="InterPro" id="IPR041491">
    <property type="entry name" value="TRPM_SLOG"/>
</dbReference>
<organism evidence="12 13">
    <name type="scientific">Dreissena polymorpha</name>
    <name type="common">Zebra mussel</name>
    <name type="synonym">Mytilus polymorpha</name>
    <dbReference type="NCBI Taxonomy" id="45954"/>
    <lineage>
        <taxon>Eukaryota</taxon>
        <taxon>Metazoa</taxon>
        <taxon>Spiralia</taxon>
        <taxon>Lophotrochozoa</taxon>
        <taxon>Mollusca</taxon>
        <taxon>Bivalvia</taxon>
        <taxon>Autobranchia</taxon>
        <taxon>Heteroconchia</taxon>
        <taxon>Euheterodonta</taxon>
        <taxon>Imparidentia</taxon>
        <taxon>Neoheterodontei</taxon>
        <taxon>Myida</taxon>
        <taxon>Dreissenoidea</taxon>
        <taxon>Dreissenidae</taxon>
        <taxon>Dreissena</taxon>
    </lineage>
</organism>
<feature type="compositionally biased region" description="Acidic residues" evidence="8">
    <location>
        <begin position="984"/>
        <end position="1001"/>
    </location>
</feature>
<evidence type="ECO:0000256" key="3">
    <source>
        <dbReference type="ARBA" id="ARBA00022692"/>
    </source>
</evidence>
<dbReference type="EMBL" id="JAIWYP010000005">
    <property type="protein sequence ID" value="KAH3822419.1"/>
    <property type="molecule type" value="Genomic_DNA"/>
</dbReference>
<proteinExistence type="predicted"/>
<keyword evidence="4 9" id="KW-1133">Transmembrane helix</keyword>
<dbReference type="InterPro" id="IPR050927">
    <property type="entry name" value="TRPM"/>
</dbReference>
<dbReference type="PANTHER" id="PTHR13800:SF1">
    <property type="entry name" value="TRANSIENT RECEPTOR POTENTIAL CATION CHANNEL TRPM"/>
    <property type="match status" value="1"/>
</dbReference>
<feature type="transmembrane region" description="Helical" evidence="9">
    <location>
        <begin position="1089"/>
        <end position="1105"/>
    </location>
</feature>
<evidence type="ECO:0000313" key="12">
    <source>
        <dbReference type="EMBL" id="KAH3822419.1"/>
    </source>
</evidence>
<feature type="compositionally biased region" description="Polar residues" evidence="8">
    <location>
        <begin position="155"/>
        <end position="175"/>
    </location>
</feature>
<dbReference type="PANTHER" id="PTHR13800">
    <property type="entry name" value="TRANSIENT RECEPTOR POTENTIAL CATION CHANNEL, SUBFAMILY M, MEMBER 6"/>
    <property type="match status" value="1"/>
</dbReference>
<reference evidence="12" key="1">
    <citation type="journal article" date="2019" name="bioRxiv">
        <title>The Genome of the Zebra Mussel, Dreissena polymorpha: A Resource for Invasive Species Research.</title>
        <authorList>
            <person name="McCartney M.A."/>
            <person name="Auch B."/>
            <person name="Kono T."/>
            <person name="Mallez S."/>
            <person name="Zhang Y."/>
            <person name="Obille A."/>
            <person name="Becker A."/>
            <person name="Abrahante J.E."/>
            <person name="Garbe J."/>
            <person name="Badalamenti J.P."/>
            <person name="Herman A."/>
            <person name="Mangelson H."/>
            <person name="Liachko I."/>
            <person name="Sullivan S."/>
            <person name="Sone E.D."/>
            <person name="Koren S."/>
            <person name="Silverstein K.A.T."/>
            <person name="Beckman K.B."/>
            <person name="Gohl D.M."/>
        </authorList>
    </citation>
    <scope>NUCLEOTIDE SEQUENCE</scope>
    <source>
        <strain evidence="12">Duluth1</strain>
        <tissue evidence="12">Whole animal</tissue>
    </source>
</reference>
<evidence type="ECO:0000256" key="5">
    <source>
        <dbReference type="ARBA" id="ARBA00023065"/>
    </source>
</evidence>
<evidence type="ECO:0000256" key="8">
    <source>
        <dbReference type="SAM" id="MobiDB-lite"/>
    </source>
</evidence>
<feature type="region of interest" description="Disordered" evidence="8">
    <location>
        <begin position="155"/>
        <end position="186"/>
    </location>
</feature>
<keyword evidence="2" id="KW-0813">Transport</keyword>
<evidence type="ECO:0000256" key="9">
    <source>
        <dbReference type="SAM" id="Phobius"/>
    </source>
</evidence>
<evidence type="ECO:0000256" key="2">
    <source>
        <dbReference type="ARBA" id="ARBA00022448"/>
    </source>
</evidence>